<dbReference type="Proteomes" id="UP000620075">
    <property type="component" value="Unassembled WGS sequence"/>
</dbReference>
<evidence type="ECO:0000313" key="2">
    <source>
        <dbReference type="EMBL" id="MBJ7603939.1"/>
    </source>
</evidence>
<accession>A0A934KCH4</accession>
<dbReference type="EMBL" id="JAEKNQ010000045">
    <property type="protein sequence ID" value="MBJ7603939.1"/>
    <property type="molecule type" value="Genomic_DNA"/>
</dbReference>
<sequence>LYLSNQERVQALPLWLAYYNHHRTHTELKDQTPMAALVSNVSRKYN</sequence>
<dbReference type="AlphaFoldDB" id="A0A934KCH4"/>
<proteinExistence type="predicted"/>
<protein>
    <submittedName>
        <fullName evidence="2">IS481 family transposase</fullName>
    </submittedName>
</protein>
<feature type="non-terminal residue" evidence="2">
    <location>
        <position position="1"/>
    </location>
</feature>
<organism evidence="2 3">
    <name type="scientific">Candidatus Dormiibacter inghamiae</name>
    <dbReference type="NCBI Taxonomy" id="3127013"/>
    <lineage>
        <taxon>Bacteria</taxon>
        <taxon>Bacillati</taxon>
        <taxon>Candidatus Dormiibacterota</taxon>
        <taxon>Candidatus Dormibacteria</taxon>
        <taxon>Candidatus Dormibacterales</taxon>
        <taxon>Candidatus Dormibacteraceae</taxon>
        <taxon>Candidatus Dormiibacter</taxon>
    </lineage>
</organism>
<gene>
    <name evidence="1" type="ORF">JF888_07335</name>
    <name evidence="2" type="ORF">JF888_12210</name>
</gene>
<comment type="caution">
    <text evidence="2">The sequence shown here is derived from an EMBL/GenBank/DDBJ whole genome shotgun (WGS) entry which is preliminary data.</text>
</comment>
<dbReference type="EMBL" id="JAEKNQ010000029">
    <property type="protein sequence ID" value="MBJ7602987.1"/>
    <property type="molecule type" value="Genomic_DNA"/>
</dbReference>
<evidence type="ECO:0000313" key="1">
    <source>
        <dbReference type="EMBL" id="MBJ7602987.1"/>
    </source>
</evidence>
<name>A0A934KCH4_9BACT</name>
<reference evidence="2 3" key="1">
    <citation type="submission" date="2020-10" db="EMBL/GenBank/DDBJ databases">
        <title>Ca. Dormibacterota MAGs.</title>
        <authorList>
            <person name="Montgomery K."/>
        </authorList>
    </citation>
    <scope>NUCLEOTIDE SEQUENCE [LARGE SCALE GENOMIC DNA]</scope>
    <source>
        <strain evidence="2">SC8811_S16_3</strain>
    </source>
</reference>
<evidence type="ECO:0000313" key="3">
    <source>
        <dbReference type="Proteomes" id="UP000620075"/>
    </source>
</evidence>